<proteinExistence type="predicted"/>
<organism evidence="1 2">
    <name type="scientific">Melastoma candidum</name>
    <dbReference type="NCBI Taxonomy" id="119954"/>
    <lineage>
        <taxon>Eukaryota</taxon>
        <taxon>Viridiplantae</taxon>
        <taxon>Streptophyta</taxon>
        <taxon>Embryophyta</taxon>
        <taxon>Tracheophyta</taxon>
        <taxon>Spermatophyta</taxon>
        <taxon>Magnoliopsida</taxon>
        <taxon>eudicotyledons</taxon>
        <taxon>Gunneridae</taxon>
        <taxon>Pentapetalae</taxon>
        <taxon>rosids</taxon>
        <taxon>malvids</taxon>
        <taxon>Myrtales</taxon>
        <taxon>Melastomataceae</taxon>
        <taxon>Melastomatoideae</taxon>
        <taxon>Melastomateae</taxon>
        <taxon>Melastoma</taxon>
    </lineage>
</organism>
<evidence type="ECO:0000313" key="1">
    <source>
        <dbReference type="EMBL" id="KAI4381365.1"/>
    </source>
</evidence>
<sequence>MISGSAHRFGPAFSDNRNPAVHEPSAFLPEKKPSRFSLLRLLLRKGSAVVSNRGMSPAGGGSDEDEDLSPSNSGYSSEDCLHSWKRTPASSAAFVTPRRVTMTPHHLRSRSGFAFCLSPLVRNNPGGNWKNKGEWRQGRRGIPRGMRRRCARTASRTSAEGSIGDDPLAQPVNCPTNRR</sequence>
<name>A0ACB9RRP1_9MYRT</name>
<dbReference type="EMBL" id="CM042882">
    <property type="protein sequence ID" value="KAI4381365.1"/>
    <property type="molecule type" value="Genomic_DNA"/>
</dbReference>
<evidence type="ECO:0000313" key="2">
    <source>
        <dbReference type="Proteomes" id="UP001057402"/>
    </source>
</evidence>
<protein>
    <submittedName>
        <fullName evidence="1">Uncharacterized protein</fullName>
    </submittedName>
</protein>
<comment type="caution">
    <text evidence="1">The sequence shown here is derived from an EMBL/GenBank/DDBJ whole genome shotgun (WGS) entry which is preliminary data.</text>
</comment>
<gene>
    <name evidence="1" type="ORF">MLD38_007443</name>
</gene>
<reference evidence="2" key="1">
    <citation type="journal article" date="2023" name="Front. Plant Sci.">
        <title>Chromosomal-level genome assembly of Melastoma candidum provides insights into trichome evolution.</title>
        <authorList>
            <person name="Zhong Y."/>
            <person name="Wu W."/>
            <person name="Sun C."/>
            <person name="Zou P."/>
            <person name="Liu Y."/>
            <person name="Dai S."/>
            <person name="Zhou R."/>
        </authorList>
    </citation>
    <scope>NUCLEOTIDE SEQUENCE [LARGE SCALE GENOMIC DNA]</scope>
</reference>
<accession>A0ACB9RRP1</accession>
<keyword evidence="2" id="KW-1185">Reference proteome</keyword>
<dbReference type="Proteomes" id="UP001057402">
    <property type="component" value="Chromosome 3"/>
</dbReference>